<dbReference type="Pfam" id="PF13289">
    <property type="entry name" value="SIR2_2"/>
    <property type="match status" value="1"/>
</dbReference>
<evidence type="ECO:0008006" key="3">
    <source>
        <dbReference type="Google" id="ProtNLM"/>
    </source>
</evidence>
<proteinExistence type="predicted"/>
<dbReference type="Proteomes" id="UP001166286">
    <property type="component" value="Unassembled WGS sequence"/>
</dbReference>
<gene>
    <name evidence="1" type="ORF">JMJ35_002197</name>
</gene>
<evidence type="ECO:0000313" key="2">
    <source>
        <dbReference type="Proteomes" id="UP001166286"/>
    </source>
</evidence>
<sequence length="1005" mass="113384">MGNKTNVIEAAITEKPVIIQCKADPKEPDADWENVSPRVELFASRVKGRVTLFLGSAISSFKPAKLPMWNRFIELLWTSLLNKATSTMQEREGLTQAFMSYFSIALEKVPNYLVTEIIARRLGKQYLDLLGAFSAQKADGRWAVNHVHEWAANCLVDGSVAAILTTNFDDYLEKALEQINAPYYQITGNPHIDGPEILQRLATTSETQRLVLIVNGGKAFAFVRSLMPQLGRGRMTFLFKLHGSCYESASCIDTRLQRAQGLPSHLTDILDTLLQRSVWFVAGFSGSDMNDNLDYLRLISNKEHARVVWLSYSASRMEDALRRLLKTMDRSPGSAQGLALLLGGFAGDRTTPKDDFPLFNKSVEKWANNLGTEWCKLVVIDLMVLLQARIKEPADPALLKKLNNSSEEPRQDWNEILQDMDLRDQESQVFIAKLCRESSELLKQVLELAESDAQGDCTHLCGRMNSMLTDINEQHVVLQRATEIDSNGPHAQSWVLSCLGGLILLCCGQNEAAQRALDISSSTAWIVGDFETHVLIRDSVPILIPAGPPGPSDKNTGDLVQAEKPSTYVAFNSELDNVNSKMNRFGIPPGHYTRALLNRSILFTDGLTVSPNILTNSSVFVSEILFPNDRQEYNNHILQHVYPLLPQSLRGHPEKLQTYIAKRQGNYIREPINEQHIKILDEYFEKAPNSDRVIYYDEERISEKYGTCIRKLVDPTHANLTIEHLVRMWRSVEKDSWWNLTQETREERVTVARDSAQRLVEIIHEFVQCLPKVVYRSTLYRFADLFDEASDPDSYLKAIPNVTSETASTLEFLRKEIINKPWVYGPFCKELFDVPYKTNIVFDLASRSETGTFVFLEPDALSSWEFMAALSNDDTRPVYFKTSGDFDDDVYAKCSSLLLSQAADSVIVENRKRLAPIREKLASGSDLSKQDKMLVGSVMGKFTQSSLQLETSKAEKLAILTDEQRTCAKTLLNQCTFLVRSGPPLDRMYQESKLSVPGVVSLRRK</sequence>
<accession>A0AA39R4P8</accession>
<dbReference type="AlphaFoldDB" id="A0AA39R4P8"/>
<comment type="caution">
    <text evidence="1">The sequence shown here is derived from an EMBL/GenBank/DDBJ whole genome shotgun (WGS) entry which is preliminary data.</text>
</comment>
<protein>
    <recommendedName>
        <fullName evidence="3">SIR2-like domain-containing protein</fullName>
    </recommendedName>
</protein>
<name>A0AA39R4P8_9LECA</name>
<dbReference type="EMBL" id="JAFEKC020000004">
    <property type="protein sequence ID" value="KAK0514818.1"/>
    <property type="molecule type" value="Genomic_DNA"/>
</dbReference>
<organism evidence="1 2">
    <name type="scientific">Cladonia borealis</name>
    <dbReference type="NCBI Taxonomy" id="184061"/>
    <lineage>
        <taxon>Eukaryota</taxon>
        <taxon>Fungi</taxon>
        <taxon>Dikarya</taxon>
        <taxon>Ascomycota</taxon>
        <taxon>Pezizomycotina</taxon>
        <taxon>Lecanoromycetes</taxon>
        <taxon>OSLEUM clade</taxon>
        <taxon>Lecanoromycetidae</taxon>
        <taxon>Lecanorales</taxon>
        <taxon>Lecanorineae</taxon>
        <taxon>Cladoniaceae</taxon>
        <taxon>Cladonia</taxon>
    </lineage>
</organism>
<reference evidence="1" key="1">
    <citation type="submission" date="2023-03" db="EMBL/GenBank/DDBJ databases">
        <title>Complete genome of Cladonia borealis.</title>
        <authorList>
            <person name="Park H."/>
        </authorList>
    </citation>
    <scope>NUCLEOTIDE SEQUENCE</scope>
    <source>
        <strain evidence="1">ANT050790</strain>
    </source>
</reference>
<evidence type="ECO:0000313" key="1">
    <source>
        <dbReference type="EMBL" id="KAK0514818.1"/>
    </source>
</evidence>
<keyword evidence="2" id="KW-1185">Reference proteome</keyword>